<organism evidence="1 2">
    <name type="scientific">Leptospira noguchii str. 2007001578</name>
    <dbReference type="NCBI Taxonomy" id="1049974"/>
    <lineage>
        <taxon>Bacteria</taxon>
        <taxon>Pseudomonadati</taxon>
        <taxon>Spirochaetota</taxon>
        <taxon>Spirochaetia</taxon>
        <taxon>Leptospirales</taxon>
        <taxon>Leptospiraceae</taxon>
        <taxon>Leptospira</taxon>
    </lineage>
</organism>
<proteinExistence type="predicted"/>
<name>A0ABP2T2Z2_9LEPT</name>
<reference evidence="1 2" key="1">
    <citation type="submission" date="2013-01" db="EMBL/GenBank/DDBJ databases">
        <authorList>
            <person name="Harkins D.M."/>
            <person name="Durkin A.S."/>
            <person name="Brinkac L.M."/>
            <person name="Haft D.H."/>
            <person name="Selengut J.D."/>
            <person name="Sanka R."/>
            <person name="DePew J."/>
            <person name="Purushe J."/>
            <person name="Whelen A.C."/>
            <person name="Vinetz J.M."/>
            <person name="Sutton G.G."/>
            <person name="Nierman W.C."/>
            <person name="Fouts D.E."/>
        </authorList>
    </citation>
    <scope>NUCLEOTIDE SEQUENCE [LARGE SCALE GENOMIC DNA]</scope>
    <source>
        <strain evidence="1 2">2007001578</strain>
    </source>
</reference>
<gene>
    <name evidence="1" type="ORF">LEP1GSC035_0120</name>
</gene>
<feature type="non-terminal residue" evidence="1">
    <location>
        <position position="1"/>
    </location>
</feature>
<evidence type="ECO:0000313" key="2">
    <source>
        <dbReference type="Proteomes" id="UP000012099"/>
    </source>
</evidence>
<protein>
    <submittedName>
        <fullName evidence="1">Uncharacterized protein</fullName>
    </submittedName>
</protein>
<dbReference type="Proteomes" id="UP000012099">
    <property type="component" value="Unassembled WGS sequence"/>
</dbReference>
<dbReference type="EMBL" id="AHMH02000157">
    <property type="protein sequence ID" value="EMM98362.1"/>
    <property type="molecule type" value="Genomic_DNA"/>
</dbReference>
<sequence>DMNAVINQLANELPETGASFIEGIKINEYKESISVN</sequence>
<comment type="caution">
    <text evidence="1">The sequence shown here is derived from an EMBL/GenBank/DDBJ whole genome shotgun (WGS) entry which is preliminary data.</text>
</comment>
<keyword evidence="2" id="KW-1185">Reference proteome</keyword>
<accession>A0ABP2T2Z2</accession>
<evidence type="ECO:0000313" key="1">
    <source>
        <dbReference type="EMBL" id="EMM98362.1"/>
    </source>
</evidence>